<dbReference type="GO" id="GO:0000166">
    <property type="term" value="F:nucleotide binding"/>
    <property type="evidence" value="ECO:0007669"/>
    <property type="project" value="InterPro"/>
</dbReference>
<dbReference type="RefSeq" id="WP_121835797.1">
    <property type="nucleotide sequence ID" value="NZ_CP163513.1"/>
</dbReference>
<dbReference type="Pfam" id="PF14520">
    <property type="entry name" value="HHH_5"/>
    <property type="match status" value="1"/>
</dbReference>
<dbReference type="Proteomes" id="UP000279194">
    <property type="component" value="Unassembled WGS sequence"/>
</dbReference>
<evidence type="ECO:0000313" key="2">
    <source>
        <dbReference type="Proteomes" id="UP000279194"/>
    </source>
</evidence>
<dbReference type="Gene3D" id="1.10.150.20">
    <property type="entry name" value="5' to 3' exonuclease, C-terminal subdomain"/>
    <property type="match status" value="1"/>
</dbReference>
<gene>
    <name evidence="1" type="ORF">EAF07_06210</name>
</gene>
<protein>
    <submittedName>
        <fullName evidence="1">Helix-hairpin-helix domain-containing protein</fullName>
    </submittedName>
</protein>
<sequence length="112" mass="12134">MKMVKNRKKALKHQMKRQGLLKTTAPVVNVAETALTKEKSAPVSKATLSLEEFSAISAVADIRSNLVETLYNEGIRSLADFANVTEKELLALKGIGPATVKKLKENGVTLKA</sequence>
<dbReference type="SUPFAM" id="SSF47794">
    <property type="entry name" value="Rad51 N-terminal domain-like"/>
    <property type="match status" value="1"/>
</dbReference>
<reference evidence="1 2" key="1">
    <citation type="submission" date="2018-10" db="EMBL/GenBank/DDBJ databases">
        <title>Streptococcus hillyeri sp. nov., isolated from equine tracheal sample.</title>
        <authorList>
            <person name="Macfadyen A.C."/>
            <person name="Waller A."/>
            <person name="Paterson G.K."/>
        </authorList>
    </citation>
    <scope>NUCLEOTIDE SEQUENCE [LARGE SCALE GENOMIC DNA]</scope>
    <source>
        <strain evidence="1 2">28462</strain>
    </source>
</reference>
<comment type="caution">
    <text evidence="1">The sequence shown here is derived from an EMBL/GenBank/DDBJ whole genome shotgun (WGS) entry which is preliminary data.</text>
</comment>
<dbReference type="EMBL" id="RCVM01000011">
    <property type="protein sequence ID" value="RLY02953.1"/>
    <property type="molecule type" value="Genomic_DNA"/>
</dbReference>
<organism evidence="1 2">
    <name type="scientific">Streptococcus hillyeri</name>
    <dbReference type="NCBI Taxonomy" id="2282420"/>
    <lineage>
        <taxon>Bacteria</taxon>
        <taxon>Bacillati</taxon>
        <taxon>Bacillota</taxon>
        <taxon>Bacilli</taxon>
        <taxon>Lactobacillales</taxon>
        <taxon>Streptococcaceae</taxon>
        <taxon>Streptococcus</taxon>
    </lineage>
</organism>
<dbReference type="OrthoDB" id="2237275at2"/>
<name>A0A3L9DSF2_9STRE</name>
<dbReference type="InterPro" id="IPR010995">
    <property type="entry name" value="DNA_repair_Rad51/TF_NusA_a-hlx"/>
</dbReference>
<dbReference type="AlphaFoldDB" id="A0A3L9DSF2"/>
<proteinExistence type="predicted"/>
<accession>A0A3L9DSF2</accession>
<keyword evidence="2" id="KW-1185">Reference proteome</keyword>
<evidence type="ECO:0000313" key="1">
    <source>
        <dbReference type="EMBL" id="RLY02953.1"/>
    </source>
</evidence>